<proteinExistence type="predicted"/>
<sequence>MAGCRIVNDAVATSVENIKDISTQYKTLGTNFITDLNNAIAEMEGEAKDALQNFINTDVKTFVEESLPSAVEGMSTLLEANRSNFVEVDQQIADSISGS</sequence>
<comment type="caution">
    <text evidence="1">The sequence shown here is derived from an EMBL/GenBank/DDBJ whole genome shotgun (WGS) entry which is preliminary data.</text>
</comment>
<reference evidence="1" key="1">
    <citation type="journal article" date="2021" name="PeerJ">
        <title>Extensive microbial diversity within the chicken gut microbiome revealed by metagenomics and culture.</title>
        <authorList>
            <person name="Gilroy R."/>
            <person name="Ravi A."/>
            <person name="Getino M."/>
            <person name="Pursley I."/>
            <person name="Horton D.L."/>
            <person name="Alikhan N.F."/>
            <person name="Baker D."/>
            <person name="Gharbi K."/>
            <person name="Hall N."/>
            <person name="Watson M."/>
            <person name="Adriaenssens E.M."/>
            <person name="Foster-Nyarko E."/>
            <person name="Jarju S."/>
            <person name="Secka A."/>
            <person name="Antonio M."/>
            <person name="Oren A."/>
            <person name="Chaudhuri R.R."/>
            <person name="La Ragione R."/>
            <person name="Hildebrand F."/>
            <person name="Pallen M.J."/>
        </authorList>
    </citation>
    <scope>NUCLEOTIDE SEQUENCE</scope>
    <source>
        <strain evidence="1">ChiGjej3B3-11674</strain>
    </source>
</reference>
<gene>
    <name evidence="1" type="ORF">H9911_01595</name>
</gene>
<evidence type="ECO:0000313" key="2">
    <source>
        <dbReference type="Proteomes" id="UP000823897"/>
    </source>
</evidence>
<dbReference type="EMBL" id="DWUV01000033">
    <property type="protein sequence ID" value="HJD33219.1"/>
    <property type="molecule type" value="Genomic_DNA"/>
</dbReference>
<dbReference type="AlphaFoldDB" id="A0A9D2R2S7"/>
<accession>A0A9D2R2S7</accession>
<name>A0A9D2R2S7_9FIRM</name>
<reference evidence="1" key="2">
    <citation type="submission" date="2021-04" db="EMBL/GenBank/DDBJ databases">
        <authorList>
            <person name="Gilroy R."/>
        </authorList>
    </citation>
    <scope>NUCLEOTIDE SEQUENCE</scope>
    <source>
        <strain evidence="1">ChiGjej3B3-11674</strain>
    </source>
</reference>
<dbReference type="Gene3D" id="1.10.287.1060">
    <property type="entry name" value="ESAT-6-like"/>
    <property type="match status" value="1"/>
</dbReference>
<protein>
    <submittedName>
        <fullName evidence="1">Uncharacterized protein</fullName>
    </submittedName>
</protein>
<organism evidence="1 2">
    <name type="scientific">Candidatus Mediterraneibacter tabaqchaliae</name>
    <dbReference type="NCBI Taxonomy" id="2838689"/>
    <lineage>
        <taxon>Bacteria</taxon>
        <taxon>Bacillati</taxon>
        <taxon>Bacillota</taxon>
        <taxon>Clostridia</taxon>
        <taxon>Lachnospirales</taxon>
        <taxon>Lachnospiraceae</taxon>
        <taxon>Mediterraneibacter</taxon>
    </lineage>
</organism>
<dbReference type="SUPFAM" id="SSF140453">
    <property type="entry name" value="EsxAB dimer-like"/>
    <property type="match status" value="1"/>
</dbReference>
<evidence type="ECO:0000313" key="1">
    <source>
        <dbReference type="EMBL" id="HJD33219.1"/>
    </source>
</evidence>
<dbReference type="Proteomes" id="UP000823897">
    <property type="component" value="Unassembled WGS sequence"/>
</dbReference>
<dbReference type="InterPro" id="IPR036689">
    <property type="entry name" value="ESAT-6-like_sf"/>
</dbReference>